<sequence>MSPTAPATATYAVTGMTCGCCVNKVRDKVGALPGVTEVSVDLDGATVTVSGPAQADRAAIADAIDRAGFQLAD</sequence>
<keyword evidence="4" id="KW-1185">Reference proteome</keyword>
<comment type="caution">
    <text evidence="3">The sequence shown here is derived from an EMBL/GenBank/DDBJ whole genome shotgun (WGS) entry which is preliminary data.</text>
</comment>
<dbReference type="EMBL" id="VFPG01000001">
    <property type="protein sequence ID" value="TQM29473.1"/>
    <property type="molecule type" value="Genomic_DNA"/>
</dbReference>
<evidence type="ECO:0000259" key="2">
    <source>
        <dbReference type="PROSITE" id="PS50846"/>
    </source>
</evidence>
<dbReference type="InterPro" id="IPR017969">
    <property type="entry name" value="Heavy-metal-associated_CS"/>
</dbReference>
<dbReference type="InterPro" id="IPR006121">
    <property type="entry name" value="HMA_dom"/>
</dbReference>
<dbReference type="AlphaFoldDB" id="A0A543F6K8"/>
<dbReference type="InterPro" id="IPR036163">
    <property type="entry name" value="HMA_dom_sf"/>
</dbReference>
<dbReference type="PROSITE" id="PS01047">
    <property type="entry name" value="HMA_1"/>
    <property type="match status" value="1"/>
</dbReference>
<protein>
    <submittedName>
        <fullName evidence="3">Copper chaperone CopZ</fullName>
    </submittedName>
</protein>
<dbReference type="CDD" id="cd00371">
    <property type="entry name" value="HMA"/>
    <property type="match status" value="1"/>
</dbReference>
<evidence type="ECO:0000313" key="4">
    <source>
        <dbReference type="Proteomes" id="UP000316331"/>
    </source>
</evidence>
<gene>
    <name evidence="3" type="ORF">FB390_1075</name>
</gene>
<reference evidence="3 4" key="1">
    <citation type="submission" date="2019-06" db="EMBL/GenBank/DDBJ databases">
        <title>Sequencing the genomes of 1000 actinobacteria strains.</title>
        <authorList>
            <person name="Klenk H.-P."/>
        </authorList>
    </citation>
    <scope>NUCLEOTIDE SEQUENCE [LARGE SCALE GENOMIC DNA]</scope>
    <source>
        <strain evidence="3 4">DSM 103495</strain>
    </source>
</reference>
<dbReference type="OrthoDB" id="9813965at2"/>
<dbReference type="Gene3D" id="3.30.70.100">
    <property type="match status" value="1"/>
</dbReference>
<organism evidence="3 4">
    <name type="scientific">Nocardia bhagyanarayanae</name>
    <dbReference type="NCBI Taxonomy" id="1215925"/>
    <lineage>
        <taxon>Bacteria</taxon>
        <taxon>Bacillati</taxon>
        <taxon>Actinomycetota</taxon>
        <taxon>Actinomycetes</taxon>
        <taxon>Mycobacteriales</taxon>
        <taxon>Nocardiaceae</taxon>
        <taxon>Nocardia</taxon>
    </lineage>
</organism>
<evidence type="ECO:0000256" key="1">
    <source>
        <dbReference type="ARBA" id="ARBA00022723"/>
    </source>
</evidence>
<dbReference type="Pfam" id="PF00403">
    <property type="entry name" value="HMA"/>
    <property type="match status" value="1"/>
</dbReference>
<dbReference type="Proteomes" id="UP000316331">
    <property type="component" value="Unassembled WGS sequence"/>
</dbReference>
<name>A0A543F6K8_9NOCA</name>
<accession>A0A543F6K8</accession>
<evidence type="ECO:0000313" key="3">
    <source>
        <dbReference type="EMBL" id="TQM29473.1"/>
    </source>
</evidence>
<dbReference type="PROSITE" id="PS50846">
    <property type="entry name" value="HMA_2"/>
    <property type="match status" value="1"/>
</dbReference>
<proteinExistence type="predicted"/>
<dbReference type="GO" id="GO:0046872">
    <property type="term" value="F:metal ion binding"/>
    <property type="evidence" value="ECO:0007669"/>
    <property type="project" value="UniProtKB-KW"/>
</dbReference>
<dbReference type="SUPFAM" id="SSF55008">
    <property type="entry name" value="HMA, heavy metal-associated domain"/>
    <property type="match status" value="1"/>
</dbReference>
<keyword evidence="1" id="KW-0479">Metal-binding</keyword>
<feature type="domain" description="HMA" evidence="2">
    <location>
        <begin position="7"/>
        <end position="72"/>
    </location>
</feature>
<dbReference type="RefSeq" id="WP_141807937.1">
    <property type="nucleotide sequence ID" value="NZ_VFPG01000001.1"/>
</dbReference>